<sequence length="118" mass="13044">MEDLKNKAIDIGNNVIDQRVSPDYKPAAKEALQTLGNLGKLRDEYEQLGRPIKPSQGTLQPIKKLTGWQKFKAGAGRIWNVVKKPLTNIIGKLPFGNQIGKIVEGGQGLLDHFKKGKK</sequence>
<comment type="caution">
    <text evidence="2">The sequence shown here is derived from an EMBL/GenBank/DDBJ whole genome shotgun (WGS) entry which is preliminary data.</text>
</comment>
<name>A0AA86U7R6_9EUKA</name>
<gene>
    <name evidence="2" type="ORF">HINF_LOCUS20568</name>
    <name evidence="3" type="ORF">HINF_LOCUS70965</name>
    <name evidence="4" type="ORF">HINF_LOCUS73884</name>
    <name evidence="1" type="ORF">HINF_LOCUS9314</name>
</gene>
<accession>A0AA86U7R6</accession>
<evidence type="ECO:0000313" key="3">
    <source>
        <dbReference type="EMBL" id="CAL6101151.1"/>
    </source>
</evidence>
<dbReference type="EMBL" id="CATOUU010000530">
    <property type="protein sequence ID" value="CAI9932923.1"/>
    <property type="molecule type" value="Genomic_DNA"/>
</dbReference>
<dbReference type="AlphaFoldDB" id="A0AA86U7R6"/>
<keyword evidence="5" id="KW-1185">Reference proteome</keyword>
<dbReference type="EMBL" id="CAXDID020000539">
    <property type="protein sequence ID" value="CAL6101151.1"/>
    <property type="molecule type" value="Genomic_DNA"/>
</dbReference>
<dbReference type="EMBL" id="CAXDID020000615">
    <property type="protein sequence ID" value="CAL6106699.1"/>
    <property type="molecule type" value="Genomic_DNA"/>
</dbReference>
<proteinExistence type="predicted"/>
<dbReference type="Proteomes" id="UP001642409">
    <property type="component" value="Unassembled WGS sequence"/>
</dbReference>
<evidence type="ECO:0000313" key="2">
    <source>
        <dbReference type="EMBL" id="CAI9932923.1"/>
    </source>
</evidence>
<evidence type="ECO:0000313" key="1">
    <source>
        <dbReference type="EMBL" id="CAI9921669.1"/>
    </source>
</evidence>
<reference evidence="2" key="1">
    <citation type="submission" date="2023-06" db="EMBL/GenBank/DDBJ databases">
        <authorList>
            <person name="Kurt Z."/>
        </authorList>
    </citation>
    <scope>NUCLEOTIDE SEQUENCE</scope>
</reference>
<protein>
    <submittedName>
        <fullName evidence="3">Hypothetical_protein</fullName>
    </submittedName>
</protein>
<organism evidence="2">
    <name type="scientific">Hexamita inflata</name>
    <dbReference type="NCBI Taxonomy" id="28002"/>
    <lineage>
        <taxon>Eukaryota</taxon>
        <taxon>Metamonada</taxon>
        <taxon>Diplomonadida</taxon>
        <taxon>Hexamitidae</taxon>
        <taxon>Hexamitinae</taxon>
        <taxon>Hexamita</taxon>
    </lineage>
</organism>
<dbReference type="EMBL" id="CATOUU010000228">
    <property type="protein sequence ID" value="CAI9921669.1"/>
    <property type="molecule type" value="Genomic_DNA"/>
</dbReference>
<reference evidence="3 5" key="2">
    <citation type="submission" date="2024-07" db="EMBL/GenBank/DDBJ databases">
        <authorList>
            <person name="Akdeniz Z."/>
        </authorList>
    </citation>
    <scope>NUCLEOTIDE SEQUENCE [LARGE SCALE GENOMIC DNA]</scope>
</reference>
<evidence type="ECO:0000313" key="5">
    <source>
        <dbReference type="Proteomes" id="UP001642409"/>
    </source>
</evidence>
<evidence type="ECO:0000313" key="4">
    <source>
        <dbReference type="EMBL" id="CAL6106699.1"/>
    </source>
</evidence>